<dbReference type="Pfam" id="PF00535">
    <property type="entry name" value="Glycos_transf_2"/>
    <property type="match status" value="1"/>
</dbReference>
<dbReference type="EMBL" id="WPIK01000026">
    <property type="protein sequence ID" value="MVN23449.1"/>
    <property type="molecule type" value="Genomic_DNA"/>
</dbReference>
<keyword evidence="3 5" id="KW-0808">Transferase</keyword>
<evidence type="ECO:0000256" key="1">
    <source>
        <dbReference type="ARBA" id="ARBA00006739"/>
    </source>
</evidence>
<name>A0A7K1T1L8_9SPHI</name>
<evidence type="ECO:0000256" key="3">
    <source>
        <dbReference type="ARBA" id="ARBA00022679"/>
    </source>
</evidence>
<dbReference type="PANTHER" id="PTHR43179:SF12">
    <property type="entry name" value="GALACTOFURANOSYLTRANSFERASE GLFT2"/>
    <property type="match status" value="1"/>
</dbReference>
<dbReference type="PANTHER" id="PTHR43179">
    <property type="entry name" value="RHAMNOSYLTRANSFERASE WBBL"/>
    <property type="match status" value="1"/>
</dbReference>
<evidence type="ECO:0000259" key="4">
    <source>
        <dbReference type="Pfam" id="PF00535"/>
    </source>
</evidence>
<dbReference type="InterPro" id="IPR029044">
    <property type="entry name" value="Nucleotide-diphossugar_trans"/>
</dbReference>
<sequence>MTIAVLLTTFNRKQKTLACLQSLKNQKLPEDVSLKIFLTDDASADGTADAVKSVFPDVHIYHGNGSLFWAGGMRNTWQQALSADVNYYLLLNDDTLLKETAIYNLLKCSNYVKSKGSKPAICIGSTADDETGKISYGGRKLNSAKSWDGGYFVYSETEYVNCDVANANILLVPAEIVKHLGILSEKFTHGLADYDYTLKAKKAGFGLVVAPGFLGTCIDDHGNNWKSANTTLKERIAYLKSPKGLAYHEFLGFIKEHFPRYYPVAFFKLWLKTLFPFIWDTFKNK</sequence>
<accession>A0A7K1T1L8</accession>
<proteinExistence type="inferred from homology"/>
<protein>
    <submittedName>
        <fullName evidence="5">Glycosyltransferase</fullName>
    </submittedName>
</protein>
<dbReference type="Proteomes" id="UP000462014">
    <property type="component" value="Unassembled WGS sequence"/>
</dbReference>
<dbReference type="RefSeq" id="WP_157569694.1">
    <property type="nucleotide sequence ID" value="NZ_WPIK01000026.1"/>
</dbReference>
<dbReference type="GO" id="GO:0016757">
    <property type="term" value="F:glycosyltransferase activity"/>
    <property type="evidence" value="ECO:0007669"/>
    <property type="project" value="UniProtKB-KW"/>
</dbReference>
<comment type="caution">
    <text evidence="5">The sequence shown here is derived from an EMBL/GenBank/DDBJ whole genome shotgun (WGS) entry which is preliminary data.</text>
</comment>
<dbReference type="AlphaFoldDB" id="A0A7K1T1L8"/>
<evidence type="ECO:0000313" key="5">
    <source>
        <dbReference type="EMBL" id="MVN23449.1"/>
    </source>
</evidence>
<comment type="similarity">
    <text evidence="1">Belongs to the glycosyltransferase 2 family.</text>
</comment>
<organism evidence="5 6">
    <name type="scientific">Mucilaginibacter arboris</name>
    <dbReference type="NCBI Taxonomy" id="2682090"/>
    <lineage>
        <taxon>Bacteria</taxon>
        <taxon>Pseudomonadati</taxon>
        <taxon>Bacteroidota</taxon>
        <taxon>Sphingobacteriia</taxon>
        <taxon>Sphingobacteriales</taxon>
        <taxon>Sphingobacteriaceae</taxon>
        <taxon>Mucilaginibacter</taxon>
    </lineage>
</organism>
<keyword evidence="2" id="KW-0328">Glycosyltransferase</keyword>
<dbReference type="SUPFAM" id="SSF53448">
    <property type="entry name" value="Nucleotide-diphospho-sugar transferases"/>
    <property type="match status" value="1"/>
</dbReference>
<reference evidence="5 6" key="1">
    <citation type="submission" date="2019-12" db="EMBL/GenBank/DDBJ databases">
        <title>Mucilaginibacter sp. HMF7410 genome sequencing and assembly.</title>
        <authorList>
            <person name="Kang H."/>
            <person name="Cha I."/>
            <person name="Kim H."/>
            <person name="Joh K."/>
        </authorList>
    </citation>
    <scope>NUCLEOTIDE SEQUENCE [LARGE SCALE GENOMIC DNA]</scope>
    <source>
        <strain evidence="5 6">HMF7410</strain>
    </source>
</reference>
<dbReference type="InterPro" id="IPR001173">
    <property type="entry name" value="Glyco_trans_2-like"/>
</dbReference>
<feature type="domain" description="Glycosyltransferase 2-like" evidence="4">
    <location>
        <begin position="5"/>
        <end position="107"/>
    </location>
</feature>
<dbReference type="Gene3D" id="3.90.550.10">
    <property type="entry name" value="Spore Coat Polysaccharide Biosynthesis Protein SpsA, Chain A"/>
    <property type="match status" value="1"/>
</dbReference>
<evidence type="ECO:0000256" key="2">
    <source>
        <dbReference type="ARBA" id="ARBA00022676"/>
    </source>
</evidence>
<evidence type="ECO:0000313" key="6">
    <source>
        <dbReference type="Proteomes" id="UP000462014"/>
    </source>
</evidence>
<keyword evidence="6" id="KW-1185">Reference proteome</keyword>
<gene>
    <name evidence="5" type="ORF">GO621_18150</name>
</gene>